<keyword evidence="5 7" id="KW-0949">S-adenosyl-L-methionine</keyword>
<dbReference type="GO" id="GO:0043527">
    <property type="term" value="C:tRNA methyltransferase complex"/>
    <property type="evidence" value="ECO:0007669"/>
    <property type="project" value="TreeGrafter"/>
</dbReference>
<evidence type="ECO:0000256" key="1">
    <source>
        <dbReference type="ARBA" id="ARBA00000142"/>
    </source>
</evidence>
<comment type="pathway">
    <text evidence="7">tRNA modification; N(7)-methylguanine-tRNA biosynthesis.</text>
</comment>
<dbReference type="PANTHER" id="PTHR23417:SF14">
    <property type="entry name" value="PENTACOTRIPEPTIDE-REPEAT REGION OF PRORP DOMAIN-CONTAINING PROTEIN"/>
    <property type="match status" value="1"/>
</dbReference>
<evidence type="ECO:0000313" key="9">
    <source>
        <dbReference type="Proteomes" id="UP000295741"/>
    </source>
</evidence>
<accession>A0A4R6IVA1</accession>
<dbReference type="NCBIfam" id="NF001080">
    <property type="entry name" value="PRK00121.2-2"/>
    <property type="match status" value="1"/>
</dbReference>
<comment type="function">
    <text evidence="2 7">Catalyzes the formation of N(7)-methylguanine at position 46 (m7G46) in tRNA.</text>
</comment>
<feature type="binding site" evidence="7">
    <location>
        <position position="42"/>
    </location>
    <ligand>
        <name>S-adenosyl-L-methionine</name>
        <dbReference type="ChEBI" id="CHEBI:59789"/>
    </ligand>
</feature>
<dbReference type="SUPFAM" id="SSF53335">
    <property type="entry name" value="S-adenosyl-L-methionine-dependent methyltransferases"/>
    <property type="match status" value="1"/>
</dbReference>
<dbReference type="HAMAP" id="MF_01057">
    <property type="entry name" value="tRNA_methyltr_TrmB"/>
    <property type="match status" value="1"/>
</dbReference>
<name>A0A4R6IVA1_9BACT</name>
<dbReference type="PROSITE" id="PS51625">
    <property type="entry name" value="SAM_MT_TRMB"/>
    <property type="match status" value="1"/>
</dbReference>
<evidence type="ECO:0000256" key="3">
    <source>
        <dbReference type="ARBA" id="ARBA00022603"/>
    </source>
</evidence>
<gene>
    <name evidence="7" type="primary">trmB</name>
    <name evidence="8" type="ORF">BC659_1861</name>
</gene>
<keyword evidence="6 7" id="KW-0819">tRNA processing</keyword>
<dbReference type="OrthoDB" id="9802090at2"/>
<feature type="binding site" evidence="7">
    <location>
        <begin position="192"/>
        <end position="195"/>
    </location>
    <ligand>
        <name>substrate</name>
    </ligand>
</feature>
<reference evidence="8 9" key="1">
    <citation type="submission" date="2019-03" db="EMBL/GenBank/DDBJ databases">
        <title>Genomic Encyclopedia of Archaeal and Bacterial Type Strains, Phase II (KMG-II): from individual species to whole genera.</title>
        <authorList>
            <person name="Goeker M."/>
        </authorList>
    </citation>
    <scope>NUCLEOTIDE SEQUENCE [LARGE SCALE GENOMIC DNA]</scope>
    <source>
        <strain evidence="8 9">DSM 28323</strain>
    </source>
</reference>
<dbReference type="RefSeq" id="WP_133474396.1">
    <property type="nucleotide sequence ID" value="NZ_SNWP01000011.1"/>
</dbReference>
<comment type="similarity">
    <text evidence="7">Belongs to the class I-like SAM-binding methyltransferase superfamily. TrmB family.</text>
</comment>
<dbReference type="EC" id="2.1.1.33" evidence="7"/>
<keyword evidence="4 7" id="KW-0808">Transferase</keyword>
<evidence type="ECO:0000256" key="4">
    <source>
        <dbReference type="ARBA" id="ARBA00022679"/>
    </source>
</evidence>
<dbReference type="Proteomes" id="UP000295741">
    <property type="component" value="Unassembled WGS sequence"/>
</dbReference>
<dbReference type="EMBL" id="SNWP01000011">
    <property type="protein sequence ID" value="TDO26554.1"/>
    <property type="molecule type" value="Genomic_DNA"/>
</dbReference>
<dbReference type="GO" id="GO:0008176">
    <property type="term" value="F:tRNA (guanine(46)-N7)-methyltransferase activity"/>
    <property type="evidence" value="ECO:0007669"/>
    <property type="project" value="UniProtKB-UniRule"/>
</dbReference>
<keyword evidence="9" id="KW-1185">Reference proteome</keyword>
<dbReference type="Pfam" id="PF02390">
    <property type="entry name" value="Methyltransf_4"/>
    <property type="match status" value="1"/>
</dbReference>
<feature type="binding site" evidence="7">
    <location>
        <position position="116"/>
    </location>
    <ligand>
        <name>S-adenosyl-L-methionine</name>
        <dbReference type="ChEBI" id="CHEBI:59789"/>
    </ligand>
</feature>
<keyword evidence="3 7" id="KW-0489">Methyltransferase</keyword>
<dbReference type="Gene3D" id="3.40.50.150">
    <property type="entry name" value="Vaccinia Virus protein VP39"/>
    <property type="match status" value="1"/>
</dbReference>
<dbReference type="InterPro" id="IPR029063">
    <property type="entry name" value="SAM-dependent_MTases_sf"/>
</dbReference>
<feature type="binding site" evidence="7">
    <location>
        <position position="152"/>
    </location>
    <ligand>
        <name>substrate</name>
    </ligand>
</feature>
<proteinExistence type="inferred from homology"/>
<evidence type="ECO:0000256" key="6">
    <source>
        <dbReference type="ARBA" id="ARBA00022694"/>
    </source>
</evidence>
<evidence type="ECO:0000256" key="7">
    <source>
        <dbReference type="HAMAP-Rule" id="MF_01057"/>
    </source>
</evidence>
<protein>
    <recommendedName>
        <fullName evidence="7">tRNA (guanine-N(7)-)-methyltransferase</fullName>
        <ecNumber evidence="7">2.1.1.33</ecNumber>
    </recommendedName>
    <alternativeName>
        <fullName evidence="7">tRNA (guanine(46)-N(7))-methyltransferase</fullName>
    </alternativeName>
    <alternativeName>
        <fullName evidence="7">tRNA(m7G46)-methyltransferase</fullName>
    </alternativeName>
</protein>
<evidence type="ECO:0000256" key="5">
    <source>
        <dbReference type="ARBA" id="ARBA00022691"/>
    </source>
</evidence>
<comment type="caution">
    <text evidence="8">The sequence shown here is derived from an EMBL/GenBank/DDBJ whole genome shotgun (WGS) entry which is preliminary data.</text>
</comment>
<dbReference type="InterPro" id="IPR003358">
    <property type="entry name" value="tRNA_(Gua-N-7)_MeTrfase_Trmb"/>
</dbReference>
<dbReference type="PANTHER" id="PTHR23417">
    <property type="entry name" value="3-DEOXY-D-MANNO-OCTULOSONIC-ACID TRANSFERASE/TRNA GUANINE-N 7 - -METHYLTRANSFERASE"/>
    <property type="match status" value="1"/>
</dbReference>
<comment type="catalytic activity">
    <reaction evidence="1 7">
        <text>guanosine(46) in tRNA + S-adenosyl-L-methionine = N(7)-methylguanosine(46) in tRNA + S-adenosyl-L-homocysteine</text>
        <dbReference type="Rhea" id="RHEA:42708"/>
        <dbReference type="Rhea" id="RHEA-COMP:10188"/>
        <dbReference type="Rhea" id="RHEA-COMP:10189"/>
        <dbReference type="ChEBI" id="CHEBI:57856"/>
        <dbReference type="ChEBI" id="CHEBI:59789"/>
        <dbReference type="ChEBI" id="CHEBI:74269"/>
        <dbReference type="ChEBI" id="CHEBI:74480"/>
        <dbReference type="EC" id="2.1.1.33"/>
    </reaction>
</comment>
<evidence type="ECO:0000256" key="2">
    <source>
        <dbReference type="ARBA" id="ARBA00003015"/>
    </source>
</evidence>
<dbReference type="UniPathway" id="UPA00989"/>
<feature type="binding site" evidence="7">
    <location>
        <position position="67"/>
    </location>
    <ligand>
        <name>S-adenosyl-L-methionine</name>
        <dbReference type="ChEBI" id="CHEBI:59789"/>
    </ligand>
</feature>
<organism evidence="8 9">
    <name type="scientific">Sediminibacterium goheungense</name>
    <dbReference type="NCBI Taxonomy" id="1086393"/>
    <lineage>
        <taxon>Bacteria</taxon>
        <taxon>Pseudomonadati</taxon>
        <taxon>Bacteroidota</taxon>
        <taxon>Chitinophagia</taxon>
        <taxon>Chitinophagales</taxon>
        <taxon>Chitinophagaceae</taxon>
        <taxon>Sediminibacterium</taxon>
    </lineage>
</organism>
<sequence length="235" mass="26931">MGQKKLIRFEAIKGFENVLEYPENRQGTWKAFFKNENPLTLELACGKGEYAVGLGRMYANRNFIGIDIKGNRIWRGAKTALDEGLSNVAFIRSHMDKITNYFAPGEVSEIWITFPDPQLRISRAKKRLTHPKFLRLYQQILAKDGLVHLKTDSPDLYHFTLLVIGLYGLELVENSANIHQEASIKPELLIKTHYEGLDIAQSNRIHYLCFKLNKELPTAIDETLKQSLREPSSIN</sequence>
<dbReference type="AlphaFoldDB" id="A0A4R6IVA1"/>
<evidence type="ECO:0000313" key="8">
    <source>
        <dbReference type="EMBL" id="TDO26554.1"/>
    </source>
</evidence>
<comment type="caution">
    <text evidence="7">Lacks conserved residue(s) required for the propagation of feature annotation.</text>
</comment>
<dbReference type="InterPro" id="IPR055361">
    <property type="entry name" value="tRNA_methyltr_TrmB_bact"/>
</dbReference>